<accession>A0ABW4UZS5</accession>
<reference evidence="4" key="1">
    <citation type="journal article" date="2019" name="Int. J. Syst. Evol. Microbiol.">
        <title>The Global Catalogue of Microorganisms (GCM) 10K type strain sequencing project: providing services to taxonomists for standard genome sequencing and annotation.</title>
        <authorList>
            <consortium name="The Broad Institute Genomics Platform"/>
            <consortium name="The Broad Institute Genome Sequencing Center for Infectious Disease"/>
            <person name="Wu L."/>
            <person name="Ma J."/>
        </authorList>
    </citation>
    <scope>NUCLEOTIDE SEQUENCE [LARGE SCALE GENOMIC DNA]</scope>
    <source>
        <strain evidence="4">CCM 7043</strain>
    </source>
</reference>
<keyword evidence="4" id="KW-1185">Reference proteome</keyword>
<dbReference type="Pfam" id="PF01370">
    <property type="entry name" value="Epimerase"/>
    <property type="match status" value="1"/>
</dbReference>
<comment type="similarity">
    <text evidence="1">Belongs to the NAD(P)-dependent epimerase/dehydratase family.</text>
</comment>
<dbReference type="Gene3D" id="3.40.50.720">
    <property type="entry name" value="NAD(P)-binding Rossmann-like Domain"/>
    <property type="match status" value="1"/>
</dbReference>
<dbReference type="InterPro" id="IPR001509">
    <property type="entry name" value="Epimerase_deHydtase"/>
</dbReference>
<feature type="domain" description="NAD-dependent epimerase/dehydratase" evidence="2">
    <location>
        <begin position="13"/>
        <end position="250"/>
    </location>
</feature>
<gene>
    <name evidence="3" type="ORF">ACFSL2_00825</name>
</gene>
<dbReference type="EMBL" id="JBHUHF010000001">
    <property type="protein sequence ID" value="MFD2024046.1"/>
    <property type="molecule type" value="Genomic_DNA"/>
</dbReference>
<proteinExistence type="inferred from homology"/>
<organism evidence="3 4">
    <name type="scientific">Promicromonospora aerolata</name>
    <dbReference type="NCBI Taxonomy" id="195749"/>
    <lineage>
        <taxon>Bacteria</taxon>
        <taxon>Bacillati</taxon>
        <taxon>Actinomycetota</taxon>
        <taxon>Actinomycetes</taxon>
        <taxon>Micrococcales</taxon>
        <taxon>Promicromonosporaceae</taxon>
        <taxon>Promicromonospora</taxon>
    </lineage>
</organism>
<evidence type="ECO:0000313" key="4">
    <source>
        <dbReference type="Proteomes" id="UP001597338"/>
    </source>
</evidence>
<protein>
    <submittedName>
        <fullName evidence="3">NAD-dependent epimerase/dehydratase family protein</fullName>
    </submittedName>
</protein>
<evidence type="ECO:0000259" key="2">
    <source>
        <dbReference type="Pfam" id="PF01370"/>
    </source>
</evidence>
<evidence type="ECO:0000256" key="1">
    <source>
        <dbReference type="ARBA" id="ARBA00007637"/>
    </source>
</evidence>
<comment type="caution">
    <text evidence="3">The sequence shown here is derived from an EMBL/GenBank/DDBJ whole genome shotgun (WGS) entry which is preliminary data.</text>
</comment>
<name>A0ABW4UZS5_9MICO</name>
<dbReference type="PRINTS" id="PR01713">
    <property type="entry name" value="NUCEPIMERASE"/>
</dbReference>
<dbReference type="PANTHER" id="PTHR43000">
    <property type="entry name" value="DTDP-D-GLUCOSE 4,6-DEHYDRATASE-RELATED"/>
    <property type="match status" value="1"/>
</dbReference>
<dbReference type="SUPFAM" id="SSF51735">
    <property type="entry name" value="NAD(P)-binding Rossmann-fold domains"/>
    <property type="match status" value="1"/>
</dbReference>
<dbReference type="RefSeq" id="WP_377196030.1">
    <property type="nucleotide sequence ID" value="NZ_JBHUHF010000001.1"/>
</dbReference>
<dbReference type="InterPro" id="IPR036291">
    <property type="entry name" value="NAD(P)-bd_dom_sf"/>
</dbReference>
<sequence length="337" mass="35858">MNNDAHPQSLPHVAVTGAAGFIGSTLVDALLRAGHEVTAIDVRGTTDRLAVRNLKAASACDRFRLHNVDLGHADLAAIFNGADTVYHLAGLGGVRGSWGAHFVDYVTTNLTATHRVIDACEQTGVRRLIYASSSSVYGAITRSSREDDATRPISPYGVTKLAAEQLCLAHATRSGTSLSAVALRYFTVYGPRQRPGMAIDQMLLAALTRTPAPLFGDGEQRREFTYVDDVVRATIAAADPAVPSTVINVGGGKSVTMLDVLHLIATVTGSEVPIRHEPDQAGDVLSTSADLTLAEQLLGYRPRVGLLEGLSRHAQWLTATLNNPTTETPAETLETTR</sequence>
<evidence type="ECO:0000313" key="3">
    <source>
        <dbReference type="EMBL" id="MFD2024046.1"/>
    </source>
</evidence>
<dbReference type="Proteomes" id="UP001597338">
    <property type="component" value="Unassembled WGS sequence"/>
</dbReference>